<comment type="caution">
    <text evidence="4">The sequence shown here is derived from an EMBL/GenBank/DDBJ whole genome shotgun (WGS) entry which is preliminary data.</text>
</comment>
<keyword evidence="5" id="KW-1185">Reference proteome</keyword>
<evidence type="ECO:0000256" key="2">
    <source>
        <dbReference type="SAM" id="MobiDB-lite"/>
    </source>
</evidence>
<evidence type="ECO:0000313" key="5">
    <source>
        <dbReference type="Proteomes" id="UP001150925"/>
    </source>
</evidence>
<dbReference type="AlphaFoldDB" id="A0A9W8E721"/>
<feature type="compositionally biased region" description="Acidic residues" evidence="2">
    <location>
        <begin position="207"/>
        <end position="216"/>
    </location>
</feature>
<gene>
    <name evidence="4" type="ORF">IWQ62_003448</name>
</gene>
<dbReference type="Proteomes" id="UP001150925">
    <property type="component" value="Unassembled WGS sequence"/>
</dbReference>
<name>A0A9W8E721_9FUNG</name>
<dbReference type="GO" id="GO:0008270">
    <property type="term" value="F:zinc ion binding"/>
    <property type="evidence" value="ECO:0007669"/>
    <property type="project" value="UniProtKB-KW"/>
</dbReference>
<dbReference type="EMBL" id="JANBPY010000927">
    <property type="protein sequence ID" value="KAJ1962692.1"/>
    <property type="molecule type" value="Genomic_DNA"/>
</dbReference>
<keyword evidence="1" id="KW-0863">Zinc-finger</keyword>
<dbReference type="GO" id="GO:0003676">
    <property type="term" value="F:nucleic acid binding"/>
    <property type="evidence" value="ECO:0007669"/>
    <property type="project" value="InterPro"/>
</dbReference>
<dbReference type="PROSITE" id="PS50158">
    <property type="entry name" value="ZF_CCHC"/>
    <property type="match status" value="1"/>
</dbReference>
<feature type="domain" description="CCHC-type" evidence="3">
    <location>
        <begin position="172"/>
        <end position="187"/>
    </location>
</feature>
<evidence type="ECO:0000259" key="3">
    <source>
        <dbReference type="PROSITE" id="PS50158"/>
    </source>
</evidence>
<evidence type="ECO:0000256" key="1">
    <source>
        <dbReference type="PROSITE-ProRule" id="PRU00047"/>
    </source>
</evidence>
<dbReference type="SMART" id="SM00343">
    <property type="entry name" value="ZnF_C2HC"/>
    <property type="match status" value="1"/>
</dbReference>
<organism evidence="4 5">
    <name type="scientific">Dispira parvispora</name>
    <dbReference type="NCBI Taxonomy" id="1520584"/>
    <lineage>
        <taxon>Eukaryota</taxon>
        <taxon>Fungi</taxon>
        <taxon>Fungi incertae sedis</taxon>
        <taxon>Zoopagomycota</taxon>
        <taxon>Kickxellomycotina</taxon>
        <taxon>Dimargaritomycetes</taxon>
        <taxon>Dimargaritales</taxon>
        <taxon>Dimargaritaceae</taxon>
        <taxon>Dispira</taxon>
    </lineage>
</organism>
<evidence type="ECO:0000313" key="4">
    <source>
        <dbReference type="EMBL" id="KAJ1962692.1"/>
    </source>
</evidence>
<reference evidence="4" key="1">
    <citation type="submission" date="2022-07" db="EMBL/GenBank/DDBJ databases">
        <title>Phylogenomic reconstructions and comparative analyses of Kickxellomycotina fungi.</title>
        <authorList>
            <person name="Reynolds N.K."/>
            <person name="Stajich J.E."/>
            <person name="Barry K."/>
            <person name="Grigoriev I.V."/>
            <person name="Crous P."/>
            <person name="Smith M.E."/>
        </authorList>
    </citation>
    <scope>NUCLEOTIDE SEQUENCE</scope>
    <source>
        <strain evidence="4">RSA 1196</strain>
    </source>
</reference>
<feature type="non-terminal residue" evidence="4">
    <location>
        <position position="216"/>
    </location>
</feature>
<feature type="region of interest" description="Disordered" evidence="2">
    <location>
        <begin position="184"/>
        <end position="216"/>
    </location>
</feature>
<accession>A0A9W8E721</accession>
<keyword evidence="1" id="KW-0479">Metal-binding</keyword>
<keyword evidence="1" id="KW-0862">Zinc</keyword>
<dbReference type="InterPro" id="IPR001878">
    <property type="entry name" value="Znf_CCHC"/>
</dbReference>
<sequence>VAAQHAPVRCRLGLQPPPMPGPEDPVCIEKCKSTMTLFARDLLLELYPIVSLHGSWVLAKLNSDADLQSLLLSTTTLNKQKLVWVGDPRAATRTFRVTARACFTEVHEVRTAMGQLGTVHSFEEIPLFDSICNKTASRVFKAVLTANEENTQFPIFIPVDASAIRVILMSACWGCGASDHIRKDCPKENPPVEATRNEEEPPTVTEITEEETPTPV</sequence>
<protein>
    <recommendedName>
        <fullName evidence="3">CCHC-type domain-containing protein</fullName>
    </recommendedName>
</protein>
<proteinExistence type="predicted"/>